<protein>
    <recommendedName>
        <fullName evidence="4">Transposase</fullName>
    </recommendedName>
</protein>
<evidence type="ECO:0000313" key="3">
    <source>
        <dbReference type="Proteomes" id="UP000006428"/>
    </source>
</evidence>
<organism evidence="2 3">
    <name type="scientific">Aeromonas salmonicida subsp. salmonicida 01-B526</name>
    <dbReference type="NCBI Taxonomy" id="1076135"/>
    <lineage>
        <taxon>Bacteria</taxon>
        <taxon>Pseudomonadati</taxon>
        <taxon>Pseudomonadota</taxon>
        <taxon>Gammaproteobacteria</taxon>
        <taxon>Aeromonadales</taxon>
        <taxon>Aeromonadaceae</taxon>
        <taxon>Aeromonas</taxon>
    </lineage>
</organism>
<sequence length="63" mass="7276">MSYLAIKYNTRGERQTDNFGQDKTRRSQKTNAPWPYILDHGPTDALIEQKTRHHKTCSNTAAL</sequence>
<accession>A0ABN0E0X3</accession>
<keyword evidence="3" id="KW-1185">Reference proteome</keyword>
<feature type="compositionally biased region" description="Basic and acidic residues" evidence="1">
    <location>
        <begin position="10"/>
        <end position="25"/>
    </location>
</feature>
<comment type="caution">
    <text evidence="2">The sequence shown here is derived from an EMBL/GenBank/DDBJ whole genome shotgun (WGS) entry which is preliminary data.</text>
</comment>
<feature type="region of interest" description="Disordered" evidence="1">
    <location>
        <begin position="7"/>
        <end position="40"/>
    </location>
</feature>
<evidence type="ECO:0000313" key="2">
    <source>
        <dbReference type="EMBL" id="EHI52777.1"/>
    </source>
</evidence>
<gene>
    <name evidence="2" type="ORF">IYQ_09599</name>
</gene>
<dbReference type="EMBL" id="AGVO01000031">
    <property type="protein sequence ID" value="EHI52777.1"/>
    <property type="molecule type" value="Genomic_DNA"/>
</dbReference>
<dbReference type="Proteomes" id="UP000006428">
    <property type="component" value="Unassembled WGS sequence"/>
</dbReference>
<evidence type="ECO:0008006" key="4">
    <source>
        <dbReference type="Google" id="ProtNLM"/>
    </source>
</evidence>
<reference evidence="2 3" key="1">
    <citation type="journal article" date="2012" name="Front. Microbiol.">
        <title>Draft Genome Sequence of the Virulent Strain 01-B526 of the Fish Pathogen Aeromonas salmonicida.</title>
        <authorList>
            <person name="Charette S.J."/>
            <person name="Brochu F."/>
            <person name="Boyle B."/>
            <person name="Filion G."/>
            <person name="Tanaka K.H."/>
            <person name="Derome N."/>
        </authorList>
    </citation>
    <scope>NUCLEOTIDE SEQUENCE [LARGE SCALE GENOMIC DNA]</scope>
    <source>
        <strain evidence="2 3">01-B526</strain>
    </source>
</reference>
<name>A0ABN0E0X3_AERSS</name>
<proteinExistence type="predicted"/>
<evidence type="ECO:0000256" key="1">
    <source>
        <dbReference type="SAM" id="MobiDB-lite"/>
    </source>
</evidence>